<dbReference type="EMBL" id="JAVHNQ010000003">
    <property type="protein sequence ID" value="KAK6352884.1"/>
    <property type="molecule type" value="Genomic_DNA"/>
</dbReference>
<dbReference type="PANTHER" id="PTHR43083">
    <property type="entry name" value="MANNAN POLYMERASE II"/>
    <property type="match status" value="1"/>
</dbReference>
<keyword evidence="3" id="KW-0812">Transmembrane</keyword>
<evidence type="ECO:0000256" key="1">
    <source>
        <dbReference type="ARBA" id="ARBA00037964"/>
    </source>
</evidence>
<comment type="similarity">
    <text evidence="1">Belongs to the ANP1/MMN9/VAN1 family.</text>
</comment>
<accession>A0AAV9V2B3</accession>
<sequence length="468" mass="51611">MLPQFAASHSFSSCPVPTPRHALRFFIASFVASLLLLLYIYPQALVNFDHSTASHMRWNPPSRPVYPHFRQMHDDPSLLRTVFRTEADDRPRHSPHTNLTLILTITNDTASWGRMTWTGGHKWQFSDFIERLKGQGLPPSSVHLGMLVSDEDAYASYVDELASATDLPFARAEILYAPSLPTEPAPSQGYATRAHRHSREGQNARRRHLARVRNFLSSQVLTPAVKHVIWLDADVYELPSGLFTRFIDLGSIPIDQNISNLVKNADTASSKQTKTSVPTSTSAISRTRSSSSAAESTGTGTLTKRTAAKETKSQTATSASLAASSTPQGPLPIGLLTLRCETRRDYDYDRNAWAGFGHRPTRPEAMAMTEGRKFPGMEKWAKALSQLIEGTGDDELVHLDAVGGTALYIRADLLREGLSFPAYLVSGAKWGKDGDDGVETEGLCYIAERMGYGCYTLGGQWRTKHSDA</sequence>
<feature type="compositionally biased region" description="Low complexity" evidence="2">
    <location>
        <begin position="313"/>
        <end position="326"/>
    </location>
</feature>
<keyword evidence="3" id="KW-1133">Transmembrane helix</keyword>
<evidence type="ECO:0000256" key="2">
    <source>
        <dbReference type="SAM" id="MobiDB-lite"/>
    </source>
</evidence>
<feature type="region of interest" description="Disordered" evidence="2">
    <location>
        <begin position="265"/>
        <end position="327"/>
    </location>
</feature>
<feature type="compositionally biased region" description="Polar residues" evidence="2">
    <location>
        <begin position="265"/>
        <end position="278"/>
    </location>
</feature>
<keyword evidence="3" id="KW-0472">Membrane</keyword>
<name>A0AAV9V2B3_9PEZI</name>
<protein>
    <submittedName>
        <fullName evidence="4">Uncharacterized protein</fullName>
    </submittedName>
</protein>
<organism evidence="4 5">
    <name type="scientific">Orbilia brochopaga</name>
    <dbReference type="NCBI Taxonomy" id="3140254"/>
    <lineage>
        <taxon>Eukaryota</taxon>
        <taxon>Fungi</taxon>
        <taxon>Dikarya</taxon>
        <taxon>Ascomycota</taxon>
        <taxon>Pezizomycotina</taxon>
        <taxon>Orbiliomycetes</taxon>
        <taxon>Orbiliales</taxon>
        <taxon>Orbiliaceae</taxon>
        <taxon>Orbilia</taxon>
    </lineage>
</organism>
<comment type="caution">
    <text evidence="4">The sequence shown here is derived from an EMBL/GenBank/DDBJ whole genome shotgun (WGS) entry which is preliminary data.</text>
</comment>
<evidence type="ECO:0000313" key="4">
    <source>
        <dbReference type="EMBL" id="KAK6352884.1"/>
    </source>
</evidence>
<dbReference type="PANTHER" id="PTHR43083:SF6">
    <property type="entry name" value="MANNAN POLYMERASE COMPLEXES SUBUNIT MNN9"/>
    <property type="match status" value="1"/>
</dbReference>
<evidence type="ECO:0000256" key="3">
    <source>
        <dbReference type="SAM" id="Phobius"/>
    </source>
</evidence>
<dbReference type="Gene3D" id="3.90.550.10">
    <property type="entry name" value="Spore Coat Polysaccharide Biosynthesis Protein SpsA, Chain A"/>
    <property type="match status" value="1"/>
</dbReference>
<dbReference type="Proteomes" id="UP001375240">
    <property type="component" value="Unassembled WGS sequence"/>
</dbReference>
<evidence type="ECO:0000313" key="5">
    <source>
        <dbReference type="Proteomes" id="UP001375240"/>
    </source>
</evidence>
<dbReference type="AlphaFoldDB" id="A0AAV9V2B3"/>
<gene>
    <name evidence="4" type="ORF">TWF696_004885</name>
</gene>
<dbReference type="Pfam" id="PF03452">
    <property type="entry name" value="Anp1"/>
    <property type="match status" value="1"/>
</dbReference>
<dbReference type="InterPro" id="IPR029044">
    <property type="entry name" value="Nucleotide-diphossugar_trans"/>
</dbReference>
<dbReference type="InterPro" id="IPR052086">
    <property type="entry name" value="Mannan_Polymerase_Subunit"/>
</dbReference>
<keyword evidence="5" id="KW-1185">Reference proteome</keyword>
<reference evidence="4 5" key="1">
    <citation type="submission" date="2019-10" db="EMBL/GenBank/DDBJ databases">
        <authorList>
            <person name="Palmer J.M."/>
        </authorList>
    </citation>
    <scope>NUCLEOTIDE SEQUENCE [LARGE SCALE GENOMIC DNA]</scope>
    <source>
        <strain evidence="4 5">TWF696</strain>
    </source>
</reference>
<proteinExistence type="inferred from homology"/>
<feature type="compositionally biased region" description="Low complexity" evidence="2">
    <location>
        <begin position="279"/>
        <end position="303"/>
    </location>
</feature>
<feature type="transmembrane region" description="Helical" evidence="3">
    <location>
        <begin position="21"/>
        <end position="41"/>
    </location>
</feature>